<accession>I4VKX9</accession>
<dbReference type="Pfam" id="PF01797">
    <property type="entry name" value="Y1_Tnp"/>
    <property type="match status" value="1"/>
</dbReference>
<dbReference type="SMART" id="SM01321">
    <property type="entry name" value="Y1_Tnp"/>
    <property type="match status" value="1"/>
</dbReference>
<evidence type="ECO:0000259" key="1">
    <source>
        <dbReference type="SMART" id="SM01321"/>
    </source>
</evidence>
<dbReference type="PANTHER" id="PTHR34322">
    <property type="entry name" value="TRANSPOSASE, Y1_TNP DOMAIN-CONTAINING"/>
    <property type="match status" value="1"/>
</dbReference>
<evidence type="ECO:0000313" key="3">
    <source>
        <dbReference type="Proteomes" id="UP000004210"/>
    </source>
</evidence>
<dbReference type="GO" id="GO:0006313">
    <property type="term" value="P:DNA transposition"/>
    <property type="evidence" value="ECO:0007669"/>
    <property type="project" value="InterPro"/>
</dbReference>
<dbReference type="PATRIC" id="fig|1163408.3.peg.2958"/>
<keyword evidence="3" id="KW-1185">Reference proteome</keyword>
<dbReference type="GO" id="GO:0004803">
    <property type="term" value="F:transposase activity"/>
    <property type="evidence" value="ECO:0007669"/>
    <property type="project" value="InterPro"/>
</dbReference>
<name>I4VKX9_9GAMM</name>
<dbReference type="EMBL" id="AJXU01000066">
    <property type="protein sequence ID" value="EIL87870.1"/>
    <property type="molecule type" value="Genomic_DNA"/>
</dbReference>
<dbReference type="AlphaFoldDB" id="I4VKX9"/>
<organism evidence="2 3">
    <name type="scientific">Rhodanobacter fulvus Jip2</name>
    <dbReference type="NCBI Taxonomy" id="1163408"/>
    <lineage>
        <taxon>Bacteria</taxon>
        <taxon>Pseudomonadati</taxon>
        <taxon>Pseudomonadota</taxon>
        <taxon>Gammaproteobacteria</taxon>
        <taxon>Lysobacterales</taxon>
        <taxon>Rhodanobacteraceae</taxon>
        <taxon>Rhodanobacter</taxon>
    </lineage>
</organism>
<evidence type="ECO:0000313" key="2">
    <source>
        <dbReference type="EMBL" id="EIL87870.1"/>
    </source>
</evidence>
<proteinExistence type="predicted"/>
<sequence length="235" mass="27208">MDRQMPRQPRLDLAGVPQHVVQRGNDRQPCFFQDIDHVRYLDELREICMRERCAVHAYVLMTNHVHLLMTPSGQGQVARVMQSLGRRYVRYVNDRYRRTGTLWEGRYKACLVDSESYLLRCYRYIELNPLRARMVADPADYRWSSFACNALGVVDPLIRPHSSYLSLGGNVDERCSVYRALVEETMTPDELASIRLHLQRQHAYGTERFRAAIEAQLSRRAGPAKIGRPKKAALS</sequence>
<feature type="domain" description="Transposase IS200-like" evidence="1">
    <location>
        <begin position="13"/>
        <end position="128"/>
    </location>
</feature>
<dbReference type="InterPro" id="IPR036515">
    <property type="entry name" value="Transposase_17_sf"/>
</dbReference>
<reference evidence="2 3" key="1">
    <citation type="journal article" date="2012" name="J. Bacteriol.">
        <title>Genome sequences for six rhodanobacter strains, isolated from soils and the terrestrial subsurface, with variable denitrification capabilities.</title>
        <authorList>
            <person name="Kostka J.E."/>
            <person name="Green S.J."/>
            <person name="Rishishwar L."/>
            <person name="Prakash O."/>
            <person name="Katz L.S."/>
            <person name="Marino-Ramirez L."/>
            <person name="Jordan I.K."/>
            <person name="Munk C."/>
            <person name="Ivanova N."/>
            <person name="Mikhailova N."/>
            <person name="Watson D.B."/>
            <person name="Brown S.D."/>
            <person name="Palumbo A.V."/>
            <person name="Brooks S.C."/>
        </authorList>
    </citation>
    <scope>NUCLEOTIDE SEQUENCE [LARGE SCALE GENOMIC DNA]</scope>
    <source>
        <strain evidence="3">Jip2T</strain>
    </source>
</reference>
<dbReference type="PANTHER" id="PTHR34322:SF2">
    <property type="entry name" value="TRANSPOSASE IS200-LIKE DOMAIN-CONTAINING PROTEIN"/>
    <property type="match status" value="1"/>
</dbReference>
<dbReference type="Gene3D" id="3.30.70.1290">
    <property type="entry name" value="Transposase IS200-like"/>
    <property type="match status" value="1"/>
</dbReference>
<comment type="caution">
    <text evidence="2">The sequence shown here is derived from an EMBL/GenBank/DDBJ whole genome shotgun (WGS) entry which is preliminary data.</text>
</comment>
<dbReference type="SUPFAM" id="SSF143422">
    <property type="entry name" value="Transposase IS200-like"/>
    <property type="match status" value="1"/>
</dbReference>
<dbReference type="STRING" id="1163408.UU9_14580"/>
<dbReference type="RefSeq" id="WP_007082543.1">
    <property type="nucleotide sequence ID" value="NZ_AJXU01000066.1"/>
</dbReference>
<dbReference type="Proteomes" id="UP000004210">
    <property type="component" value="Unassembled WGS sequence"/>
</dbReference>
<dbReference type="InterPro" id="IPR002686">
    <property type="entry name" value="Transposase_17"/>
</dbReference>
<dbReference type="GO" id="GO:0003677">
    <property type="term" value="F:DNA binding"/>
    <property type="evidence" value="ECO:0007669"/>
    <property type="project" value="InterPro"/>
</dbReference>
<gene>
    <name evidence="2" type="ORF">UU9_14580</name>
</gene>
<protein>
    <submittedName>
        <fullName evidence="2">Transposase</fullName>
    </submittedName>
</protein>
<dbReference type="eggNOG" id="COG1943">
    <property type="taxonomic scope" value="Bacteria"/>
</dbReference>